<keyword evidence="2" id="KW-1185">Reference proteome</keyword>
<name>A0A401QG22_SCYTO</name>
<gene>
    <name evidence="1" type="ORF">scyTo_0024862</name>
</gene>
<sequence>MEVESFVLGAERLGGHLKEGLKSDLQPDICGVGFLPCRLSPHPLVICR</sequence>
<proteinExistence type="predicted"/>
<organism evidence="1 2">
    <name type="scientific">Scyliorhinus torazame</name>
    <name type="common">Cloudy catshark</name>
    <name type="synonym">Catulus torazame</name>
    <dbReference type="NCBI Taxonomy" id="75743"/>
    <lineage>
        <taxon>Eukaryota</taxon>
        <taxon>Metazoa</taxon>
        <taxon>Chordata</taxon>
        <taxon>Craniata</taxon>
        <taxon>Vertebrata</taxon>
        <taxon>Chondrichthyes</taxon>
        <taxon>Elasmobranchii</taxon>
        <taxon>Galeomorphii</taxon>
        <taxon>Galeoidea</taxon>
        <taxon>Carcharhiniformes</taxon>
        <taxon>Scyliorhinidae</taxon>
        <taxon>Scyliorhinus</taxon>
    </lineage>
</organism>
<dbReference type="EMBL" id="BFAA01059104">
    <property type="protein sequence ID" value="GCB84303.1"/>
    <property type="molecule type" value="Genomic_DNA"/>
</dbReference>
<reference evidence="1 2" key="1">
    <citation type="journal article" date="2018" name="Nat. Ecol. Evol.">
        <title>Shark genomes provide insights into elasmobranch evolution and the origin of vertebrates.</title>
        <authorList>
            <person name="Hara Y"/>
            <person name="Yamaguchi K"/>
            <person name="Onimaru K"/>
            <person name="Kadota M"/>
            <person name="Koyanagi M"/>
            <person name="Keeley SD"/>
            <person name="Tatsumi K"/>
            <person name="Tanaka K"/>
            <person name="Motone F"/>
            <person name="Kageyama Y"/>
            <person name="Nozu R"/>
            <person name="Adachi N"/>
            <person name="Nishimura O"/>
            <person name="Nakagawa R"/>
            <person name="Tanegashima C"/>
            <person name="Kiyatake I"/>
            <person name="Matsumoto R"/>
            <person name="Murakumo K"/>
            <person name="Nishida K"/>
            <person name="Terakita A"/>
            <person name="Kuratani S"/>
            <person name="Sato K"/>
            <person name="Hyodo S Kuraku.S."/>
        </authorList>
    </citation>
    <scope>NUCLEOTIDE SEQUENCE [LARGE SCALE GENOMIC DNA]</scope>
</reference>
<protein>
    <submittedName>
        <fullName evidence="1">Uncharacterized protein</fullName>
    </submittedName>
</protein>
<comment type="caution">
    <text evidence="1">The sequence shown here is derived from an EMBL/GenBank/DDBJ whole genome shotgun (WGS) entry which is preliminary data.</text>
</comment>
<dbReference type="Proteomes" id="UP000288216">
    <property type="component" value="Unassembled WGS sequence"/>
</dbReference>
<evidence type="ECO:0000313" key="1">
    <source>
        <dbReference type="EMBL" id="GCB84303.1"/>
    </source>
</evidence>
<accession>A0A401QG22</accession>
<feature type="non-terminal residue" evidence="1">
    <location>
        <position position="48"/>
    </location>
</feature>
<dbReference type="AlphaFoldDB" id="A0A401QG22"/>
<evidence type="ECO:0000313" key="2">
    <source>
        <dbReference type="Proteomes" id="UP000288216"/>
    </source>
</evidence>